<accession>A0A182JII0</accession>
<keyword evidence="6" id="KW-0809">Transit peptide</keyword>
<sequence length="114" mass="13034">MKWSNLHNFSSNTMKGILHRNVHSDGPSAVSGHGASGGYKIWKKMTFFVALPAIGLCFLNVYLDHREHHGHRARPEFVPYEHLRIRNKRFPWGDGNRTLFHNPAVNALPSGYEQ</sequence>
<evidence type="ECO:0000313" key="11">
    <source>
        <dbReference type="EnsemblMetazoa" id="AATE018712-PA.1"/>
    </source>
</evidence>
<dbReference type="EnsemblMetazoa" id="AATE018712-RA">
    <property type="protein sequence ID" value="AATE018712-PA.1"/>
    <property type="gene ID" value="AATE018712"/>
</dbReference>
<evidence type="ECO:0000256" key="9">
    <source>
        <dbReference type="ARBA" id="ARBA00023136"/>
    </source>
</evidence>
<dbReference type="PANTHER" id="PTHR11504">
    <property type="entry name" value="CYTOCHROME C OXIDASE POLYPEPTIDE VIA"/>
    <property type="match status" value="1"/>
</dbReference>
<keyword evidence="4" id="KW-0812">Transmembrane</keyword>
<dbReference type="GO" id="GO:0030234">
    <property type="term" value="F:enzyme regulator activity"/>
    <property type="evidence" value="ECO:0007669"/>
    <property type="project" value="TreeGrafter"/>
</dbReference>
<keyword evidence="9" id="KW-0472">Membrane</keyword>
<comment type="similarity">
    <text evidence="3 10">Belongs to the cytochrome c oxidase subunit 6A family.</text>
</comment>
<evidence type="ECO:0000256" key="5">
    <source>
        <dbReference type="ARBA" id="ARBA00022792"/>
    </source>
</evidence>
<evidence type="ECO:0000256" key="10">
    <source>
        <dbReference type="RuleBase" id="RU004396"/>
    </source>
</evidence>
<evidence type="ECO:0000256" key="8">
    <source>
        <dbReference type="ARBA" id="ARBA00023128"/>
    </source>
</evidence>
<evidence type="ECO:0000256" key="4">
    <source>
        <dbReference type="ARBA" id="ARBA00022692"/>
    </source>
</evidence>
<dbReference type="GO" id="GO:0006123">
    <property type="term" value="P:mitochondrial electron transport, cytochrome c to oxygen"/>
    <property type="evidence" value="ECO:0007669"/>
    <property type="project" value="TreeGrafter"/>
</dbReference>
<dbReference type="AlphaFoldDB" id="A0A182JII0"/>
<dbReference type="GO" id="GO:0005743">
    <property type="term" value="C:mitochondrial inner membrane"/>
    <property type="evidence" value="ECO:0007669"/>
    <property type="project" value="UniProtKB-SubCell"/>
</dbReference>
<comment type="pathway">
    <text evidence="2">Energy metabolism; oxidative phosphorylation.</text>
</comment>
<dbReference type="InterPro" id="IPR001349">
    <property type="entry name" value="Cyt_c_oxidase_su6a"/>
</dbReference>
<reference evidence="11" key="1">
    <citation type="submission" date="2022-08" db="UniProtKB">
        <authorList>
            <consortium name="EnsemblMetazoa"/>
        </authorList>
    </citation>
    <scope>IDENTIFICATION</scope>
    <source>
        <strain evidence="11">EBRO</strain>
    </source>
</reference>
<dbReference type="STRING" id="41427.A0A182JII0"/>
<dbReference type="Pfam" id="PF02046">
    <property type="entry name" value="COX6A"/>
    <property type="match status" value="1"/>
</dbReference>
<proteinExistence type="inferred from homology"/>
<dbReference type="CDD" id="cd00925">
    <property type="entry name" value="Cyt_c_Oxidase_VIa"/>
    <property type="match status" value="1"/>
</dbReference>
<keyword evidence="7" id="KW-1133">Transmembrane helix</keyword>
<evidence type="ECO:0000256" key="2">
    <source>
        <dbReference type="ARBA" id="ARBA00004673"/>
    </source>
</evidence>
<keyword evidence="8" id="KW-0496">Mitochondrion</keyword>
<evidence type="ECO:0000256" key="3">
    <source>
        <dbReference type="ARBA" id="ARBA00005553"/>
    </source>
</evidence>
<protein>
    <submittedName>
        <fullName evidence="11">Uncharacterized protein</fullName>
    </submittedName>
</protein>
<comment type="subcellular location">
    <subcellularLocation>
        <location evidence="1">Mitochondrion inner membrane</location>
        <topology evidence="1">Single-pass membrane protein</topology>
    </subcellularLocation>
</comment>
<name>A0A182JII0_ANOAO</name>
<keyword evidence="5" id="KW-0999">Mitochondrion inner membrane</keyword>
<dbReference type="Gene3D" id="4.10.95.10">
    <property type="entry name" value="Cytochrome c oxidase, subunit VIa"/>
    <property type="match status" value="1"/>
</dbReference>
<dbReference type="VEuPathDB" id="VectorBase:AATE018712"/>
<evidence type="ECO:0000256" key="1">
    <source>
        <dbReference type="ARBA" id="ARBA00004434"/>
    </source>
</evidence>
<dbReference type="SUPFAM" id="SSF81411">
    <property type="entry name" value="Mitochondrial cytochrome c oxidase subunit VIa"/>
    <property type="match status" value="1"/>
</dbReference>
<dbReference type="InterPro" id="IPR036418">
    <property type="entry name" value="Cyt_c_oxidase_su6a_sf"/>
</dbReference>
<organism evidence="11">
    <name type="scientific">Anopheles atroparvus</name>
    <name type="common">European mosquito</name>
    <dbReference type="NCBI Taxonomy" id="41427"/>
    <lineage>
        <taxon>Eukaryota</taxon>
        <taxon>Metazoa</taxon>
        <taxon>Ecdysozoa</taxon>
        <taxon>Arthropoda</taxon>
        <taxon>Hexapoda</taxon>
        <taxon>Insecta</taxon>
        <taxon>Pterygota</taxon>
        <taxon>Neoptera</taxon>
        <taxon>Endopterygota</taxon>
        <taxon>Diptera</taxon>
        <taxon>Nematocera</taxon>
        <taxon>Culicoidea</taxon>
        <taxon>Culicidae</taxon>
        <taxon>Anophelinae</taxon>
        <taxon>Anopheles</taxon>
    </lineage>
</organism>
<dbReference type="PANTHER" id="PTHR11504:SF0">
    <property type="entry name" value="CYTOCHROME C OXIDASE SUBUNIT"/>
    <property type="match status" value="1"/>
</dbReference>
<evidence type="ECO:0000256" key="6">
    <source>
        <dbReference type="ARBA" id="ARBA00022946"/>
    </source>
</evidence>
<evidence type="ECO:0000256" key="7">
    <source>
        <dbReference type="ARBA" id="ARBA00022989"/>
    </source>
</evidence>
<dbReference type="FunFam" id="4.10.95.10:FF:000001">
    <property type="entry name" value="Cytochrome c oxidase subunit 6A, mitochondrial"/>
    <property type="match status" value="1"/>
</dbReference>